<protein>
    <submittedName>
        <fullName evidence="1">Uncharacterized protein</fullName>
    </submittedName>
</protein>
<dbReference type="AlphaFoldDB" id="A0A4Y7JMU4"/>
<proteinExistence type="predicted"/>
<evidence type="ECO:0000313" key="1">
    <source>
        <dbReference type="EMBL" id="RZC61291.1"/>
    </source>
</evidence>
<feature type="non-terminal residue" evidence="1">
    <location>
        <position position="98"/>
    </location>
</feature>
<keyword evidence="2" id="KW-1185">Reference proteome</keyword>
<evidence type="ECO:0000313" key="2">
    <source>
        <dbReference type="Proteomes" id="UP000316621"/>
    </source>
</evidence>
<dbReference type="EMBL" id="CM010719">
    <property type="protein sequence ID" value="RZC61291.1"/>
    <property type="molecule type" value="Genomic_DNA"/>
</dbReference>
<accession>A0A4Y7JMU4</accession>
<organism evidence="1 2">
    <name type="scientific">Papaver somniferum</name>
    <name type="common">Opium poppy</name>
    <dbReference type="NCBI Taxonomy" id="3469"/>
    <lineage>
        <taxon>Eukaryota</taxon>
        <taxon>Viridiplantae</taxon>
        <taxon>Streptophyta</taxon>
        <taxon>Embryophyta</taxon>
        <taxon>Tracheophyta</taxon>
        <taxon>Spermatophyta</taxon>
        <taxon>Magnoliopsida</taxon>
        <taxon>Ranunculales</taxon>
        <taxon>Papaveraceae</taxon>
        <taxon>Papaveroideae</taxon>
        <taxon>Papaver</taxon>
    </lineage>
</organism>
<sequence length="98" mass="10775">MVIGSGMSVGIVSELSDDWLSTRNNWGILNDGGEGMKKEEDVEDAASELGILSCLSQQYSYEFNFPNKQVGGWTQQYKALIFVSGREAGLDIPVCKHK</sequence>
<dbReference type="Gramene" id="RZC61291">
    <property type="protein sequence ID" value="RZC61291"/>
    <property type="gene ID" value="C5167_023045"/>
</dbReference>
<reference evidence="1 2" key="1">
    <citation type="journal article" date="2018" name="Science">
        <title>The opium poppy genome and morphinan production.</title>
        <authorList>
            <person name="Guo L."/>
            <person name="Winzer T."/>
            <person name="Yang X."/>
            <person name="Li Y."/>
            <person name="Ning Z."/>
            <person name="He Z."/>
            <person name="Teodor R."/>
            <person name="Lu Y."/>
            <person name="Bowser T.A."/>
            <person name="Graham I.A."/>
            <person name="Ye K."/>
        </authorList>
    </citation>
    <scope>NUCLEOTIDE SEQUENCE [LARGE SCALE GENOMIC DNA]</scope>
    <source>
        <strain evidence="2">cv. HN1</strain>
        <tissue evidence="1">Leaves</tissue>
    </source>
</reference>
<name>A0A4Y7JMU4_PAPSO</name>
<dbReference type="Proteomes" id="UP000316621">
    <property type="component" value="Chromosome 5"/>
</dbReference>
<gene>
    <name evidence="1" type="ORF">C5167_023045</name>
</gene>